<feature type="region of interest" description="Disordered" evidence="1">
    <location>
        <begin position="126"/>
        <end position="202"/>
    </location>
</feature>
<feature type="region of interest" description="Disordered" evidence="1">
    <location>
        <begin position="35"/>
        <end position="70"/>
    </location>
</feature>
<feature type="compositionally biased region" description="Basic residues" evidence="1">
    <location>
        <begin position="191"/>
        <end position="202"/>
    </location>
</feature>
<dbReference type="EMBL" id="LT558128">
    <property type="protein sequence ID" value="SAM83868.1"/>
    <property type="molecule type" value="Genomic_DNA"/>
</dbReference>
<feature type="signal peptide" evidence="2">
    <location>
        <begin position="1"/>
        <end position="29"/>
    </location>
</feature>
<sequence length="202" mass="22749">MHRWGLLTVHLVKTTRWALLQGLCKNCAGDPDMHQMRRAHEARSVESRTSDRGRRNRSEVARPTDLKETNQKEIVRLNCRPHHKKETADATGLRRLQDRRDSRRRLITSAASEQSFMKSVCRGGPRYDGAGGTPCNNEVGKRGLSLSRMTNRDLGRGGAEEGSAARMKWARPLSNDETAPALIERTESRKSRDRRHGGAPTS</sequence>
<evidence type="ECO:0000256" key="1">
    <source>
        <dbReference type="SAM" id="MobiDB-lite"/>
    </source>
</evidence>
<organism evidence="3 4">
    <name type="scientific">Ustilago bromivora</name>
    <dbReference type="NCBI Taxonomy" id="307758"/>
    <lineage>
        <taxon>Eukaryota</taxon>
        <taxon>Fungi</taxon>
        <taxon>Dikarya</taxon>
        <taxon>Basidiomycota</taxon>
        <taxon>Ustilaginomycotina</taxon>
        <taxon>Ustilaginomycetes</taxon>
        <taxon>Ustilaginales</taxon>
        <taxon>Ustilaginaceae</taxon>
        <taxon>Ustilago</taxon>
    </lineage>
</organism>
<proteinExistence type="predicted"/>
<gene>
    <name evidence="3" type="ORF">UBRO_20237</name>
</gene>
<reference evidence="4" key="1">
    <citation type="submission" date="2016-04" db="EMBL/GenBank/DDBJ databases">
        <authorList>
            <person name="Guldener U."/>
            <person name="Guldener U."/>
        </authorList>
    </citation>
    <scope>NUCLEOTIDE SEQUENCE [LARGE SCALE GENOMIC DNA]</scope>
    <source>
        <strain evidence="4">UB2112</strain>
    </source>
</reference>
<name>A0A1K0G833_9BASI</name>
<accession>A0A1K0G833</accession>
<protein>
    <submittedName>
        <fullName evidence="3">Uncharacterized protein</fullName>
    </submittedName>
</protein>
<dbReference type="Proteomes" id="UP000179920">
    <property type="component" value="Chromosome XII"/>
</dbReference>
<dbReference type="AlphaFoldDB" id="A0A1K0G833"/>
<evidence type="ECO:0000256" key="2">
    <source>
        <dbReference type="SAM" id="SignalP"/>
    </source>
</evidence>
<evidence type="ECO:0000313" key="3">
    <source>
        <dbReference type="EMBL" id="SAM83868.1"/>
    </source>
</evidence>
<keyword evidence="2" id="KW-0732">Signal</keyword>
<feature type="chain" id="PRO_5009664190" evidence="2">
    <location>
        <begin position="30"/>
        <end position="202"/>
    </location>
</feature>
<feature type="compositionally biased region" description="Basic and acidic residues" evidence="1">
    <location>
        <begin position="150"/>
        <end position="159"/>
    </location>
</feature>
<evidence type="ECO:0000313" key="4">
    <source>
        <dbReference type="Proteomes" id="UP000179920"/>
    </source>
</evidence>